<protein>
    <submittedName>
        <fullName evidence="2">Uncharacterized protein</fullName>
    </submittedName>
</protein>
<dbReference type="RefSeq" id="WP_115849757.1">
    <property type="nucleotide sequence ID" value="NZ_QTUC01000001.1"/>
</dbReference>
<evidence type="ECO:0000256" key="1">
    <source>
        <dbReference type="SAM" id="Phobius"/>
    </source>
</evidence>
<dbReference type="AlphaFoldDB" id="A0A3D9V2X1"/>
<reference evidence="2 3" key="1">
    <citation type="submission" date="2018-08" db="EMBL/GenBank/DDBJ databases">
        <title>Sequencing the genomes of 1000 actinobacteria strains.</title>
        <authorList>
            <person name="Klenk H.-P."/>
        </authorList>
    </citation>
    <scope>NUCLEOTIDE SEQUENCE [LARGE SCALE GENOMIC DNA]</scope>
    <source>
        <strain evidence="2 3">DSM 22891</strain>
    </source>
</reference>
<dbReference type="EMBL" id="QTUC01000001">
    <property type="protein sequence ID" value="REF36068.1"/>
    <property type="molecule type" value="Genomic_DNA"/>
</dbReference>
<feature type="transmembrane region" description="Helical" evidence="1">
    <location>
        <begin position="42"/>
        <end position="66"/>
    </location>
</feature>
<accession>A0A3D9V2X1</accession>
<feature type="transmembrane region" description="Helical" evidence="1">
    <location>
        <begin position="78"/>
        <end position="100"/>
    </location>
</feature>
<proteinExistence type="predicted"/>
<keyword evidence="1" id="KW-1133">Transmembrane helix</keyword>
<keyword evidence="3" id="KW-1185">Reference proteome</keyword>
<keyword evidence="1" id="KW-0472">Membrane</keyword>
<gene>
    <name evidence="2" type="ORF">DFJ64_1466</name>
</gene>
<comment type="caution">
    <text evidence="2">The sequence shown here is derived from an EMBL/GenBank/DDBJ whole genome shotgun (WGS) entry which is preliminary data.</text>
</comment>
<organism evidence="2 3">
    <name type="scientific">Thermasporomyces composti</name>
    <dbReference type="NCBI Taxonomy" id="696763"/>
    <lineage>
        <taxon>Bacteria</taxon>
        <taxon>Bacillati</taxon>
        <taxon>Actinomycetota</taxon>
        <taxon>Actinomycetes</taxon>
        <taxon>Propionibacteriales</taxon>
        <taxon>Nocardioidaceae</taxon>
        <taxon>Thermasporomyces</taxon>
    </lineage>
</organism>
<dbReference type="Proteomes" id="UP000256485">
    <property type="component" value="Unassembled WGS sequence"/>
</dbReference>
<evidence type="ECO:0000313" key="2">
    <source>
        <dbReference type="EMBL" id="REF36068.1"/>
    </source>
</evidence>
<keyword evidence="1" id="KW-0812">Transmembrane</keyword>
<dbReference type="OrthoDB" id="4872219at2"/>
<sequence length="101" mass="10266">MLGPYLAAIATLLASSWRRDPAGAPCEGVGFGCAPSPRDGALLVTFMSAPFAVLATGVGWLVVLALQRGPARHWAGTAQGALAATVVFLLAGSLVAVHLLR</sequence>
<evidence type="ECO:0000313" key="3">
    <source>
        <dbReference type="Proteomes" id="UP000256485"/>
    </source>
</evidence>
<name>A0A3D9V2X1_THECX</name>